<proteinExistence type="predicted"/>
<feature type="transmembrane region" description="Helical" evidence="1">
    <location>
        <begin position="20"/>
        <end position="42"/>
    </location>
</feature>
<evidence type="ECO:0000313" key="2">
    <source>
        <dbReference type="EMBL" id="QWG02370.1"/>
    </source>
</evidence>
<organism evidence="2 3">
    <name type="scientific">Flammeovirga yaeyamensis</name>
    <dbReference type="NCBI Taxonomy" id="367791"/>
    <lineage>
        <taxon>Bacteria</taxon>
        <taxon>Pseudomonadati</taxon>
        <taxon>Bacteroidota</taxon>
        <taxon>Cytophagia</taxon>
        <taxon>Cytophagales</taxon>
        <taxon>Flammeovirgaceae</taxon>
        <taxon>Flammeovirga</taxon>
    </lineage>
</organism>
<keyword evidence="3" id="KW-1185">Reference proteome</keyword>
<feature type="transmembrane region" description="Helical" evidence="1">
    <location>
        <begin position="165"/>
        <end position="183"/>
    </location>
</feature>
<reference evidence="2 3" key="1">
    <citation type="submission" date="2021-05" db="EMBL/GenBank/DDBJ databases">
        <title>Comparative genomic studies on the polysaccharide-degrading batcterial strains of the Flammeovirga genus.</title>
        <authorList>
            <person name="Zewei F."/>
            <person name="Zheng Z."/>
            <person name="Yu L."/>
            <person name="Ruyue G."/>
            <person name="Yanhong M."/>
            <person name="Yuanyuan C."/>
            <person name="Jingyan G."/>
            <person name="Wenjun H."/>
        </authorList>
    </citation>
    <scope>NUCLEOTIDE SEQUENCE [LARGE SCALE GENOMIC DNA]</scope>
    <source>
        <strain evidence="2 3">NBRC:100898</strain>
    </source>
</reference>
<dbReference type="RefSeq" id="WP_169667046.1">
    <property type="nucleotide sequence ID" value="NZ_CP076132.1"/>
</dbReference>
<name>A0AAX1N4F7_9BACT</name>
<feature type="transmembrane region" description="Helical" evidence="1">
    <location>
        <begin position="85"/>
        <end position="108"/>
    </location>
</feature>
<dbReference type="InterPro" id="IPR025250">
    <property type="entry name" value="DUF4199"/>
</dbReference>
<gene>
    <name evidence="2" type="ORF">KMW28_01950</name>
</gene>
<evidence type="ECO:0000313" key="3">
    <source>
        <dbReference type="Proteomes" id="UP000678679"/>
    </source>
</evidence>
<dbReference type="Proteomes" id="UP000678679">
    <property type="component" value="Chromosome 1"/>
</dbReference>
<accession>A0AAX1N4F7</accession>
<keyword evidence="1" id="KW-1133">Transmembrane helix</keyword>
<dbReference type="EMBL" id="CP076132">
    <property type="protein sequence ID" value="QWG02370.1"/>
    <property type="molecule type" value="Genomic_DNA"/>
</dbReference>
<dbReference type="AlphaFoldDB" id="A0AAX1N4F7"/>
<dbReference type="KEGG" id="fya:KMW28_01950"/>
<keyword evidence="1" id="KW-0472">Membrane</keyword>
<protein>
    <submittedName>
        <fullName evidence="2">DUF4199 family protein</fullName>
    </submittedName>
</protein>
<sequence length="186" mass="20933">MKEQTNTTEKTVKFIRPELFRVGAIFGVIASLLCISYTLLLYGLDLNAFGKWKYIYFPIYGLTFAGAMSYFRIKLNNGRMQGPQGVIIGMTLNLIASTIYGILLQVILSTEKMGREIIERHATELKMMMVEGKTQIIETLGETEYNAQIEKLGQLSADTLAVDQAIGMLMFGVFATFLFMLITKQK</sequence>
<keyword evidence="1" id="KW-0812">Transmembrane</keyword>
<feature type="transmembrane region" description="Helical" evidence="1">
    <location>
        <begin position="54"/>
        <end position="73"/>
    </location>
</feature>
<evidence type="ECO:0000256" key="1">
    <source>
        <dbReference type="SAM" id="Phobius"/>
    </source>
</evidence>
<dbReference type="Pfam" id="PF13858">
    <property type="entry name" value="DUF4199"/>
    <property type="match status" value="1"/>
</dbReference>